<evidence type="ECO:0000256" key="6">
    <source>
        <dbReference type="ARBA" id="ARBA00022989"/>
    </source>
</evidence>
<feature type="transmembrane region" description="Helical" evidence="9">
    <location>
        <begin position="336"/>
        <end position="360"/>
    </location>
</feature>
<feature type="transmembrane region" description="Helical" evidence="9">
    <location>
        <begin position="398"/>
        <end position="423"/>
    </location>
</feature>
<sequence>MDLLITLILSFILLVFSTLKGYFIFYSLLASTLLWIAVLLRRGFLLKDLMQMAFSGAKKSFSVVIILLLIGAVTSTWMTAGTVPSLVYYGIQIINPNYFILLAFLLTSLVSLLIGTSFGTVGTIGIALMIMASNSAVNSNLVAGAILSGAYFGDRCSPMSSSANLIASLTQTRLYTNIKNMLKTGLIPFILTSLIYLILSQLYPISITNTILHSELLQTFNPQPLLLLPALVIFILAVFQVEVKISMIISIGIASVIAIFYQQYSLLELLDFTLRGFYLNEPSPLQSILIGGGMIAMSKVVLIVIVSTALAGILAETHILNFIELFLNKAKSQRQLFLATMFIGTVSAAYGCTQTIAILLTQQLVQKRYQSLKLNNNQLAVDLENTVVVISPLIPWNIAGLVPVTLLMSDFSCLPYAFYLYLIPLFNLIHKPRDVKLE</sequence>
<feature type="transmembrane region" description="Helical" evidence="9">
    <location>
        <begin position="60"/>
        <end position="78"/>
    </location>
</feature>
<keyword evidence="3" id="KW-0050">Antiport</keyword>
<feature type="domain" description="Na+/H+ antiporter NhaC-like C-terminal" evidence="10">
    <location>
        <begin position="149"/>
        <end position="425"/>
    </location>
</feature>
<evidence type="ECO:0000256" key="7">
    <source>
        <dbReference type="ARBA" id="ARBA00023136"/>
    </source>
</evidence>
<comment type="subcellular location">
    <subcellularLocation>
        <location evidence="1">Cell membrane</location>
        <topology evidence="1">Multi-pass membrane protein</topology>
    </subcellularLocation>
</comment>
<organism evidence="11 12">
    <name type="scientific">Limnoraphis robusta CS-951</name>
    <dbReference type="NCBI Taxonomy" id="1637645"/>
    <lineage>
        <taxon>Bacteria</taxon>
        <taxon>Bacillati</taxon>
        <taxon>Cyanobacteriota</taxon>
        <taxon>Cyanophyceae</taxon>
        <taxon>Oscillatoriophycideae</taxon>
        <taxon>Oscillatoriales</taxon>
        <taxon>Sirenicapillariaceae</taxon>
        <taxon>Limnoraphis</taxon>
    </lineage>
</organism>
<keyword evidence="2" id="KW-0813">Transport</keyword>
<evidence type="ECO:0000313" key="12">
    <source>
        <dbReference type="Proteomes" id="UP000033607"/>
    </source>
</evidence>
<dbReference type="AlphaFoldDB" id="A0A0J9HNC7"/>
<keyword evidence="6 9" id="KW-1133">Transmembrane helix</keyword>
<dbReference type="EMBL" id="LATL02000092">
    <property type="protein sequence ID" value="KMW70679.1"/>
    <property type="molecule type" value="Genomic_DNA"/>
</dbReference>
<comment type="similarity">
    <text evidence="8">Belongs to the NhaC Na(+)/H(+) (TC 2.A.35) antiporter family.</text>
</comment>
<proteinExistence type="inferred from homology"/>
<keyword evidence="7 9" id="KW-0472">Membrane</keyword>
<evidence type="ECO:0000256" key="4">
    <source>
        <dbReference type="ARBA" id="ARBA00022475"/>
    </source>
</evidence>
<evidence type="ECO:0000256" key="3">
    <source>
        <dbReference type="ARBA" id="ARBA00022449"/>
    </source>
</evidence>
<evidence type="ECO:0000256" key="1">
    <source>
        <dbReference type="ARBA" id="ARBA00004651"/>
    </source>
</evidence>
<evidence type="ECO:0000259" key="10">
    <source>
        <dbReference type="Pfam" id="PF03553"/>
    </source>
</evidence>
<accession>A0A0J9HNC7</accession>
<evidence type="ECO:0000256" key="8">
    <source>
        <dbReference type="ARBA" id="ARBA00038435"/>
    </source>
</evidence>
<evidence type="ECO:0000256" key="5">
    <source>
        <dbReference type="ARBA" id="ARBA00022692"/>
    </source>
</evidence>
<keyword evidence="5 9" id="KW-0812">Transmembrane</keyword>
<evidence type="ECO:0000256" key="9">
    <source>
        <dbReference type="SAM" id="Phobius"/>
    </source>
</evidence>
<gene>
    <name evidence="11" type="ORF">WN50_33485</name>
</gene>
<feature type="transmembrane region" description="Helical" evidence="9">
    <location>
        <begin position="287"/>
        <end position="315"/>
    </location>
</feature>
<feature type="transmembrane region" description="Helical" evidence="9">
    <location>
        <begin position="98"/>
        <end position="131"/>
    </location>
</feature>
<dbReference type="PATRIC" id="fig|1637645.4.peg.1861"/>
<dbReference type="RefSeq" id="WP_049558710.1">
    <property type="nucleotide sequence ID" value="NZ_LATL02000092.1"/>
</dbReference>
<evidence type="ECO:0000313" key="11">
    <source>
        <dbReference type="EMBL" id="KMW70679.1"/>
    </source>
</evidence>
<dbReference type="OrthoDB" id="9762978at2"/>
<feature type="transmembrane region" description="Helical" evidence="9">
    <location>
        <begin position="6"/>
        <end position="39"/>
    </location>
</feature>
<feature type="transmembrane region" description="Helical" evidence="9">
    <location>
        <begin position="248"/>
        <end position="267"/>
    </location>
</feature>
<protein>
    <submittedName>
        <fullName evidence="11">Sodium:proton antiporter</fullName>
    </submittedName>
</protein>
<dbReference type="Proteomes" id="UP000033607">
    <property type="component" value="Unassembled WGS sequence"/>
</dbReference>
<keyword evidence="4" id="KW-1003">Cell membrane</keyword>
<evidence type="ECO:0000256" key="2">
    <source>
        <dbReference type="ARBA" id="ARBA00022448"/>
    </source>
</evidence>
<dbReference type="GO" id="GO:0005886">
    <property type="term" value="C:plasma membrane"/>
    <property type="evidence" value="ECO:0007669"/>
    <property type="project" value="UniProtKB-SubCell"/>
</dbReference>
<reference evidence="11 12" key="1">
    <citation type="submission" date="2015-06" db="EMBL/GenBank/DDBJ databases">
        <title>Draft genome assembly of filamentous brackish cyanobacterium Limnoraphis robusta strain CS-951.</title>
        <authorList>
            <person name="Willis A."/>
            <person name="Parks M."/>
            <person name="Burford M.A."/>
        </authorList>
    </citation>
    <scope>NUCLEOTIDE SEQUENCE [LARGE SCALE GENOMIC DNA]</scope>
    <source>
        <strain evidence="11 12">CS-951</strain>
    </source>
</reference>
<dbReference type="InterPro" id="IPR052180">
    <property type="entry name" value="NhaC_Na-H+_Antiporter"/>
</dbReference>
<feature type="transmembrane region" description="Helical" evidence="9">
    <location>
        <begin position="225"/>
        <end position="241"/>
    </location>
</feature>
<name>A0A0J9HNC7_9CYAN</name>
<comment type="caution">
    <text evidence="11">The sequence shown here is derived from an EMBL/GenBank/DDBJ whole genome shotgun (WGS) entry which is preliminary data.</text>
</comment>
<dbReference type="GO" id="GO:0015297">
    <property type="term" value="F:antiporter activity"/>
    <property type="evidence" value="ECO:0007669"/>
    <property type="project" value="UniProtKB-KW"/>
</dbReference>
<dbReference type="PANTHER" id="PTHR33451:SF3">
    <property type="entry name" value="MALATE-2H(+)_NA(+)-LACTATE ANTIPORTER"/>
    <property type="match status" value="1"/>
</dbReference>
<dbReference type="PANTHER" id="PTHR33451">
    <property type="entry name" value="MALATE-2H(+)/NA(+)-LACTATE ANTIPORTER"/>
    <property type="match status" value="1"/>
</dbReference>
<feature type="transmembrane region" description="Helical" evidence="9">
    <location>
        <begin position="186"/>
        <end position="205"/>
    </location>
</feature>
<dbReference type="Pfam" id="PF03553">
    <property type="entry name" value="Na_H_antiporter"/>
    <property type="match status" value="1"/>
</dbReference>
<dbReference type="InterPro" id="IPR018461">
    <property type="entry name" value="Na/H_Antiport_NhaC-like_C"/>
</dbReference>